<feature type="transmembrane region" description="Helical" evidence="1">
    <location>
        <begin position="103"/>
        <end position="126"/>
    </location>
</feature>
<keyword evidence="3" id="KW-1185">Reference proteome</keyword>
<protein>
    <submittedName>
        <fullName evidence="2">Uncharacterized protein</fullName>
    </submittedName>
</protein>
<sequence>MNVFTDLGVPLNGSAELLRMRMARRRPLDPELEGLFKRLRSLDHRLLYVRFGHDIIAGCDYCQSFGDYALLALPRPLLAYIREMAFVGILTLPGSPKAHLRPLGLAILMLSALAEAYFILSATIAINRKKSLSLRW</sequence>
<dbReference type="InParanoid" id="D6RQH7"/>
<gene>
    <name evidence="2" type="ORF">CC1G_15716</name>
</gene>
<dbReference type="eggNOG" id="ENOG502SCKN">
    <property type="taxonomic scope" value="Eukaryota"/>
</dbReference>
<dbReference type="PANTHER" id="PTHR39470">
    <property type="entry name" value="CHROMOSOME 10, WHOLE GENOME SHOTGUN SEQUENCE"/>
    <property type="match status" value="1"/>
</dbReference>
<dbReference type="VEuPathDB" id="FungiDB:CC1G_15716"/>
<dbReference type="EMBL" id="AACS02000011">
    <property type="protein sequence ID" value="EFI26793.1"/>
    <property type="molecule type" value="Genomic_DNA"/>
</dbReference>
<dbReference type="PANTHER" id="PTHR39470:SF1">
    <property type="entry name" value="CHORISMATE SYNTHASE PROTEIN"/>
    <property type="match status" value="1"/>
</dbReference>
<proteinExistence type="predicted"/>
<evidence type="ECO:0000313" key="3">
    <source>
        <dbReference type="Proteomes" id="UP000001861"/>
    </source>
</evidence>
<comment type="caution">
    <text evidence="2">The sequence shown here is derived from an EMBL/GenBank/DDBJ whole genome shotgun (WGS) entry which is preliminary data.</text>
</comment>
<accession>D6RQH7</accession>
<dbReference type="OrthoDB" id="4218123at2759"/>
<dbReference type="AlphaFoldDB" id="D6RQH7"/>
<keyword evidence="1" id="KW-1133">Transmembrane helix</keyword>
<dbReference type="Proteomes" id="UP000001861">
    <property type="component" value="Unassembled WGS sequence"/>
</dbReference>
<reference evidence="2 3" key="1">
    <citation type="journal article" date="2010" name="Proc. Natl. Acad. Sci. U.S.A.">
        <title>Insights into evolution of multicellular fungi from the assembled chromosomes of the mushroom Coprinopsis cinerea (Coprinus cinereus).</title>
        <authorList>
            <person name="Stajich J.E."/>
            <person name="Wilke S.K."/>
            <person name="Ahren D."/>
            <person name="Au C.H."/>
            <person name="Birren B.W."/>
            <person name="Borodovsky M."/>
            <person name="Burns C."/>
            <person name="Canback B."/>
            <person name="Casselton L.A."/>
            <person name="Cheng C.K."/>
            <person name="Deng J."/>
            <person name="Dietrich F.S."/>
            <person name="Fargo D.C."/>
            <person name="Farman M.L."/>
            <person name="Gathman A.C."/>
            <person name="Goldberg J."/>
            <person name="Guigo R."/>
            <person name="Hoegger P.J."/>
            <person name="Hooker J.B."/>
            <person name="Huggins A."/>
            <person name="James T.Y."/>
            <person name="Kamada T."/>
            <person name="Kilaru S."/>
            <person name="Kodira C."/>
            <person name="Kues U."/>
            <person name="Kupfer D."/>
            <person name="Kwan H.S."/>
            <person name="Lomsadze A."/>
            <person name="Li W."/>
            <person name="Lilly W.W."/>
            <person name="Ma L.J."/>
            <person name="Mackey A.J."/>
            <person name="Manning G."/>
            <person name="Martin F."/>
            <person name="Muraguchi H."/>
            <person name="Natvig D.O."/>
            <person name="Palmerini H."/>
            <person name="Ramesh M.A."/>
            <person name="Rehmeyer C.J."/>
            <person name="Roe B.A."/>
            <person name="Shenoy N."/>
            <person name="Stanke M."/>
            <person name="Ter-Hovhannisyan V."/>
            <person name="Tunlid A."/>
            <person name="Velagapudi R."/>
            <person name="Vision T.J."/>
            <person name="Zeng Q."/>
            <person name="Zolan M.E."/>
            <person name="Pukkila P.J."/>
        </authorList>
    </citation>
    <scope>NUCLEOTIDE SEQUENCE [LARGE SCALE GENOMIC DNA]</scope>
    <source>
        <strain evidence="3">Okayama-7 / 130 / ATCC MYA-4618 / FGSC 9003</strain>
    </source>
</reference>
<evidence type="ECO:0000256" key="1">
    <source>
        <dbReference type="SAM" id="Phobius"/>
    </source>
</evidence>
<dbReference type="HOGENOM" id="CLU_1875326_0_0_1"/>
<organism evidence="2 3">
    <name type="scientific">Coprinopsis cinerea (strain Okayama-7 / 130 / ATCC MYA-4618 / FGSC 9003)</name>
    <name type="common">Inky cap fungus</name>
    <name type="synonym">Hormographiella aspergillata</name>
    <dbReference type="NCBI Taxonomy" id="240176"/>
    <lineage>
        <taxon>Eukaryota</taxon>
        <taxon>Fungi</taxon>
        <taxon>Dikarya</taxon>
        <taxon>Basidiomycota</taxon>
        <taxon>Agaricomycotina</taxon>
        <taxon>Agaricomycetes</taxon>
        <taxon>Agaricomycetidae</taxon>
        <taxon>Agaricales</taxon>
        <taxon>Agaricineae</taxon>
        <taxon>Psathyrellaceae</taxon>
        <taxon>Coprinopsis</taxon>
    </lineage>
</organism>
<dbReference type="GeneID" id="9379049"/>
<dbReference type="RefSeq" id="XP_002910287.1">
    <property type="nucleotide sequence ID" value="XM_002910241.1"/>
</dbReference>
<keyword evidence="1" id="KW-0472">Membrane</keyword>
<dbReference type="KEGG" id="cci:CC1G_15716"/>
<keyword evidence="1" id="KW-0812">Transmembrane</keyword>
<name>D6RQH7_COPC7</name>
<dbReference type="STRING" id="240176.D6RQH7"/>
<evidence type="ECO:0000313" key="2">
    <source>
        <dbReference type="EMBL" id="EFI26793.1"/>
    </source>
</evidence>